<dbReference type="AlphaFoldDB" id="A0A915EHY0"/>
<keyword evidence="1" id="KW-1185">Reference proteome</keyword>
<dbReference type="WBParaSite" id="jg6523">
    <property type="protein sequence ID" value="jg6523"/>
    <property type="gene ID" value="jg6523"/>
</dbReference>
<dbReference type="SUPFAM" id="SSF48452">
    <property type="entry name" value="TPR-like"/>
    <property type="match status" value="1"/>
</dbReference>
<dbReference type="Proteomes" id="UP000887574">
    <property type="component" value="Unplaced"/>
</dbReference>
<dbReference type="PROSITE" id="PS50293">
    <property type="entry name" value="TPR_REGION"/>
    <property type="match status" value="1"/>
</dbReference>
<name>A0A915EHY0_9BILA</name>
<organism evidence="1 2">
    <name type="scientific">Ditylenchus dipsaci</name>
    <dbReference type="NCBI Taxonomy" id="166011"/>
    <lineage>
        <taxon>Eukaryota</taxon>
        <taxon>Metazoa</taxon>
        <taxon>Ecdysozoa</taxon>
        <taxon>Nematoda</taxon>
        <taxon>Chromadorea</taxon>
        <taxon>Rhabditida</taxon>
        <taxon>Tylenchina</taxon>
        <taxon>Tylenchomorpha</taxon>
        <taxon>Sphaerularioidea</taxon>
        <taxon>Anguinidae</taxon>
        <taxon>Anguininae</taxon>
        <taxon>Ditylenchus</taxon>
    </lineage>
</organism>
<reference evidence="2" key="1">
    <citation type="submission" date="2022-11" db="UniProtKB">
        <authorList>
            <consortium name="WormBaseParasite"/>
        </authorList>
    </citation>
    <scope>IDENTIFICATION</scope>
</reference>
<sequence length="66" mass="7386">MSTSGNEDCVNKTKLNIISDKSNKKSSDLAESMAERFRKLGNEHFKAGEYEKAINLYTTSLEKVKG</sequence>
<protein>
    <submittedName>
        <fullName evidence="2">Uncharacterized protein</fullName>
    </submittedName>
</protein>
<proteinExistence type="predicted"/>
<accession>A0A915EHY0</accession>
<dbReference type="InterPro" id="IPR011990">
    <property type="entry name" value="TPR-like_helical_dom_sf"/>
</dbReference>
<evidence type="ECO:0000313" key="1">
    <source>
        <dbReference type="Proteomes" id="UP000887574"/>
    </source>
</evidence>
<evidence type="ECO:0000313" key="2">
    <source>
        <dbReference type="WBParaSite" id="jg6523"/>
    </source>
</evidence>
<dbReference type="Gene3D" id="1.25.40.10">
    <property type="entry name" value="Tetratricopeptide repeat domain"/>
    <property type="match status" value="1"/>
</dbReference>